<feature type="transmembrane region" description="Helical" evidence="9">
    <location>
        <begin position="119"/>
        <end position="139"/>
    </location>
</feature>
<keyword evidence="6 9" id="KW-0472">Membrane</keyword>
<evidence type="ECO:0000313" key="11">
    <source>
        <dbReference type="WBParaSite" id="ACRNAN_Path_1344.g5277.t1"/>
    </source>
</evidence>
<keyword evidence="4 8" id="KW-0812">Transmembrane</keyword>
<dbReference type="NCBIfam" id="TIGR00861">
    <property type="entry name" value="MIP"/>
    <property type="match status" value="1"/>
</dbReference>
<dbReference type="AlphaFoldDB" id="A0A914BZB2"/>
<proteinExistence type="inferred from homology"/>
<dbReference type="CDD" id="cd00333">
    <property type="entry name" value="MIP"/>
    <property type="match status" value="1"/>
</dbReference>
<dbReference type="InterPro" id="IPR022357">
    <property type="entry name" value="MIP_CS"/>
</dbReference>
<dbReference type="InterPro" id="IPR023271">
    <property type="entry name" value="Aquaporin-like"/>
</dbReference>
<accession>A0A914BZB2</accession>
<feature type="transmembrane region" description="Helical" evidence="9">
    <location>
        <begin position="208"/>
        <end position="231"/>
    </location>
</feature>
<evidence type="ECO:0000313" key="10">
    <source>
        <dbReference type="Proteomes" id="UP000887540"/>
    </source>
</evidence>
<evidence type="ECO:0000256" key="9">
    <source>
        <dbReference type="SAM" id="Phobius"/>
    </source>
</evidence>
<dbReference type="PRINTS" id="PR00783">
    <property type="entry name" value="MINTRINSICP"/>
</dbReference>
<feature type="transmembrane region" description="Helical" evidence="9">
    <location>
        <begin position="258"/>
        <end position="278"/>
    </location>
</feature>
<evidence type="ECO:0000256" key="8">
    <source>
        <dbReference type="RuleBase" id="RU000477"/>
    </source>
</evidence>
<dbReference type="Gene3D" id="1.20.1080.10">
    <property type="entry name" value="Glycerol uptake facilitator protein"/>
    <property type="match status" value="1"/>
</dbReference>
<comment type="function">
    <text evidence="7">Aquaglyceroporin that may modulate the water content and osmolytes during anhydrobiosis.</text>
</comment>
<feature type="transmembrane region" description="Helical" evidence="9">
    <location>
        <begin position="179"/>
        <end position="196"/>
    </location>
</feature>
<organism evidence="10 11">
    <name type="scientific">Acrobeloides nanus</name>
    <dbReference type="NCBI Taxonomy" id="290746"/>
    <lineage>
        <taxon>Eukaryota</taxon>
        <taxon>Metazoa</taxon>
        <taxon>Ecdysozoa</taxon>
        <taxon>Nematoda</taxon>
        <taxon>Chromadorea</taxon>
        <taxon>Rhabditida</taxon>
        <taxon>Tylenchina</taxon>
        <taxon>Cephalobomorpha</taxon>
        <taxon>Cephaloboidea</taxon>
        <taxon>Cephalobidae</taxon>
        <taxon>Acrobeloides</taxon>
    </lineage>
</organism>
<dbReference type="PANTHER" id="PTHR43829">
    <property type="entry name" value="AQUAPORIN OR AQUAGLYCEROPORIN RELATED"/>
    <property type="match status" value="1"/>
</dbReference>
<dbReference type="GO" id="GO:0015254">
    <property type="term" value="F:glycerol channel activity"/>
    <property type="evidence" value="ECO:0007669"/>
    <property type="project" value="TreeGrafter"/>
</dbReference>
<comment type="subcellular location">
    <subcellularLocation>
        <location evidence="1">Membrane</location>
        <topology evidence="1">Multi-pass membrane protein</topology>
    </subcellularLocation>
</comment>
<dbReference type="WBParaSite" id="ACRNAN_Path_1344.g5277.t1">
    <property type="protein sequence ID" value="ACRNAN_Path_1344.g5277.t1"/>
    <property type="gene ID" value="ACRNAN_Path_1344.g5277"/>
</dbReference>
<protein>
    <submittedName>
        <fullName evidence="11">Aquaporin</fullName>
    </submittedName>
</protein>
<sequence length="318" mass="34328">MYSGLYSKNYLDPPKYEKALGSKMDSFRENFADRLRSENTILREFCAELLGTFFLLLIGTAANIQNTVAAGGNATSAHLAWGFGFAFAVYIAANVSGAHLNPAISFTQYILGNIPFPKVIIFSFAQLIGAFLGTAVTFVGHLDDINNHDGGVRSVIGENATAGWFATYPAAHMTGVGSFFDQVIGTAILSGCVVLITDKRHRIPQGVVPFLAGAIMTMIAMTYGANGGFAINPARDLGPRVFTLVVGYGWETFSAYNYYFWIPLVAPFIGAILGAWIYKILVGMHGLNEDLDITGGKPYPREDRGYKGSSVSSIRPMA</sequence>
<feature type="transmembrane region" description="Helical" evidence="9">
    <location>
        <begin position="45"/>
        <end position="64"/>
    </location>
</feature>
<dbReference type="Pfam" id="PF00230">
    <property type="entry name" value="MIP"/>
    <property type="match status" value="1"/>
</dbReference>
<dbReference type="PROSITE" id="PS00221">
    <property type="entry name" value="MIP"/>
    <property type="match status" value="1"/>
</dbReference>
<dbReference type="InterPro" id="IPR000425">
    <property type="entry name" value="MIP"/>
</dbReference>
<evidence type="ECO:0000256" key="5">
    <source>
        <dbReference type="ARBA" id="ARBA00022989"/>
    </source>
</evidence>
<evidence type="ECO:0000256" key="1">
    <source>
        <dbReference type="ARBA" id="ARBA00004141"/>
    </source>
</evidence>
<reference evidence="11" key="1">
    <citation type="submission" date="2022-11" db="UniProtKB">
        <authorList>
            <consortium name="WormBaseParasite"/>
        </authorList>
    </citation>
    <scope>IDENTIFICATION</scope>
</reference>
<dbReference type="PANTHER" id="PTHR43829:SF4">
    <property type="entry name" value="AQUAPORIN-9"/>
    <property type="match status" value="1"/>
</dbReference>
<dbReference type="GO" id="GO:0016323">
    <property type="term" value="C:basolateral plasma membrane"/>
    <property type="evidence" value="ECO:0007669"/>
    <property type="project" value="TreeGrafter"/>
</dbReference>
<keyword evidence="10" id="KW-1185">Reference proteome</keyword>
<evidence type="ECO:0000256" key="2">
    <source>
        <dbReference type="ARBA" id="ARBA00006175"/>
    </source>
</evidence>
<comment type="similarity">
    <text evidence="2 8">Belongs to the MIP/aquaporin (TC 1.A.8) family.</text>
</comment>
<evidence type="ECO:0000256" key="6">
    <source>
        <dbReference type="ARBA" id="ARBA00023136"/>
    </source>
</evidence>
<dbReference type="GO" id="GO:0015250">
    <property type="term" value="F:water channel activity"/>
    <property type="evidence" value="ECO:0007669"/>
    <property type="project" value="TreeGrafter"/>
</dbReference>
<dbReference type="SUPFAM" id="SSF81338">
    <property type="entry name" value="Aquaporin-like"/>
    <property type="match status" value="1"/>
</dbReference>
<dbReference type="Proteomes" id="UP000887540">
    <property type="component" value="Unplaced"/>
</dbReference>
<feature type="transmembrane region" description="Helical" evidence="9">
    <location>
        <begin position="79"/>
        <end position="98"/>
    </location>
</feature>
<evidence type="ECO:0000256" key="3">
    <source>
        <dbReference type="ARBA" id="ARBA00022448"/>
    </source>
</evidence>
<name>A0A914BZB2_9BILA</name>
<keyword evidence="5 9" id="KW-1133">Transmembrane helix</keyword>
<keyword evidence="3 8" id="KW-0813">Transport</keyword>
<evidence type="ECO:0000256" key="4">
    <source>
        <dbReference type="ARBA" id="ARBA00022692"/>
    </source>
</evidence>
<dbReference type="InterPro" id="IPR050363">
    <property type="entry name" value="MIP/Aquaporin"/>
</dbReference>
<evidence type="ECO:0000256" key="7">
    <source>
        <dbReference type="ARBA" id="ARBA00045280"/>
    </source>
</evidence>